<dbReference type="SUPFAM" id="SSF49599">
    <property type="entry name" value="TRAF domain-like"/>
    <property type="match status" value="1"/>
</dbReference>
<dbReference type="PROSITE" id="PS50144">
    <property type="entry name" value="MATH"/>
    <property type="match status" value="1"/>
</dbReference>
<evidence type="ECO:0000256" key="2">
    <source>
        <dbReference type="ARBA" id="ARBA00022703"/>
    </source>
</evidence>
<keyword evidence="2" id="KW-0053">Apoptosis</keyword>
<feature type="domain" description="MATH" evidence="6">
    <location>
        <begin position="180"/>
        <end position="327"/>
    </location>
</feature>
<evidence type="ECO:0000256" key="1">
    <source>
        <dbReference type="ARBA" id="ARBA00022499"/>
    </source>
</evidence>
<evidence type="ECO:0000259" key="6">
    <source>
        <dbReference type="PROSITE" id="PS50144"/>
    </source>
</evidence>
<dbReference type="STRING" id="8496.A0A151NR93"/>
<dbReference type="eggNOG" id="KOG0297">
    <property type="taxonomic scope" value="Eukaryota"/>
</dbReference>
<dbReference type="InterPro" id="IPR049342">
    <property type="entry name" value="TRAF1-6_MATH_dom"/>
</dbReference>
<accession>A0A151NR93</accession>
<name>A0A151NR93_ALLMI</name>
<dbReference type="Proteomes" id="UP000050525">
    <property type="component" value="Unassembled WGS sequence"/>
</dbReference>
<reference evidence="7 8" key="1">
    <citation type="journal article" date="2012" name="Genome Biol.">
        <title>Sequencing three crocodilian genomes to illuminate the evolution of archosaurs and amniotes.</title>
        <authorList>
            <person name="St John J.A."/>
            <person name="Braun E.L."/>
            <person name="Isberg S.R."/>
            <person name="Miles L.G."/>
            <person name="Chong A.Y."/>
            <person name="Gongora J."/>
            <person name="Dalzell P."/>
            <person name="Moran C."/>
            <person name="Bed'hom B."/>
            <person name="Abzhanov A."/>
            <person name="Burgess S.C."/>
            <person name="Cooksey A.M."/>
            <person name="Castoe T.A."/>
            <person name="Crawford N.G."/>
            <person name="Densmore L.D."/>
            <person name="Drew J.C."/>
            <person name="Edwards S.V."/>
            <person name="Faircloth B.C."/>
            <person name="Fujita M.K."/>
            <person name="Greenwold M.J."/>
            <person name="Hoffmann F.G."/>
            <person name="Howard J.M."/>
            <person name="Iguchi T."/>
            <person name="Janes D.E."/>
            <person name="Khan S.Y."/>
            <person name="Kohno S."/>
            <person name="de Koning A.J."/>
            <person name="Lance S.L."/>
            <person name="McCarthy F.M."/>
            <person name="McCormack J.E."/>
            <person name="Merchant M.E."/>
            <person name="Peterson D.G."/>
            <person name="Pollock D.D."/>
            <person name="Pourmand N."/>
            <person name="Raney B.J."/>
            <person name="Roessler K.A."/>
            <person name="Sanford J.R."/>
            <person name="Sawyer R.H."/>
            <person name="Schmidt C.J."/>
            <person name="Triplett E.W."/>
            <person name="Tuberville T.D."/>
            <person name="Venegas-Anaya M."/>
            <person name="Howard J.T."/>
            <person name="Jarvis E.D."/>
            <person name="Guillette L.J.Jr."/>
            <person name="Glenn T.C."/>
            <person name="Green R.E."/>
            <person name="Ray D.A."/>
        </authorList>
    </citation>
    <scope>NUCLEOTIDE SEQUENCE [LARGE SCALE GENOMIC DNA]</scope>
    <source>
        <strain evidence="7">KSC_2009_1</strain>
    </source>
</reference>
<dbReference type="InterPro" id="IPR002083">
    <property type="entry name" value="MATH/TRAF_dom"/>
</dbReference>
<evidence type="ECO:0000313" key="7">
    <source>
        <dbReference type="EMBL" id="KYO39366.1"/>
    </source>
</evidence>
<evidence type="ECO:0000313" key="8">
    <source>
        <dbReference type="Proteomes" id="UP000050525"/>
    </source>
</evidence>
<evidence type="ECO:0000256" key="3">
    <source>
        <dbReference type="ARBA" id="ARBA00022843"/>
    </source>
</evidence>
<keyword evidence="3" id="KW-0832">Ubl conjugation</keyword>
<dbReference type="Gene3D" id="2.60.210.10">
    <property type="entry name" value="Apoptosis, Tumor Necrosis Factor Receptor Associated Protein 2, Chain A"/>
    <property type="match status" value="1"/>
</dbReference>
<dbReference type="FunFam" id="2.60.210.10:FF:000001">
    <property type="entry name" value="TNF receptor-associated factor"/>
    <property type="match status" value="1"/>
</dbReference>
<dbReference type="PANTHER" id="PTHR10131">
    <property type="entry name" value="TNF RECEPTOR ASSOCIATED FACTOR"/>
    <property type="match status" value="1"/>
</dbReference>
<sequence length="331" mass="36477">MGDMSSMVFSPWSSSETLTTPQGGAAGAPAPYEEETPPCGCYQALRRDLLGPEGYRAPVQPLFNDLDRVHHGPLEAHAALLPGREGAPGASDLLGPLEQRLGRVELQQKTLHNILAVMSRELSRREEPGAAASEALGEALARILQLEEKVAHQDSLLAIKDVMISSLGARIQTLEQTSYDGRFLWKVTDITLRRREAQTGQRLALYSPSFYTHRYGYKLCLKLFLNGDGAGAGTHLSLFLVVMRGEYDFQLQWPFQHKVTFSLLDQSGQRHVSTSFRPLGTSSSFQRPVGKNNIASGLPEFFPLRQLEAPSGATYLQEDTLVFQALIDPNV</sequence>
<protein>
    <submittedName>
        <fullName evidence="7">TNF receptor-associated factor 1-like</fullName>
    </submittedName>
</protein>
<evidence type="ECO:0000256" key="5">
    <source>
        <dbReference type="SAM" id="MobiDB-lite"/>
    </source>
</evidence>
<dbReference type="SMART" id="SM00061">
    <property type="entry name" value="MATH"/>
    <property type="match status" value="1"/>
</dbReference>
<proteinExistence type="predicted"/>
<dbReference type="GO" id="GO:0006915">
    <property type="term" value="P:apoptotic process"/>
    <property type="evidence" value="ECO:0007669"/>
    <property type="project" value="UniProtKB-KW"/>
</dbReference>
<dbReference type="InterPro" id="IPR008974">
    <property type="entry name" value="TRAF-like"/>
</dbReference>
<dbReference type="Pfam" id="PF21355">
    <property type="entry name" value="TRAF-mep_MATH"/>
    <property type="match status" value="1"/>
</dbReference>
<keyword evidence="8" id="KW-1185">Reference proteome</keyword>
<keyword evidence="1" id="KW-1017">Isopeptide bond</keyword>
<keyword evidence="4" id="KW-0175">Coiled coil</keyword>
<evidence type="ECO:0000256" key="4">
    <source>
        <dbReference type="ARBA" id="ARBA00023054"/>
    </source>
</evidence>
<feature type="region of interest" description="Disordered" evidence="5">
    <location>
        <begin position="1"/>
        <end position="35"/>
    </location>
</feature>
<dbReference type="EMBL" id="AKHW03002254">
    <property type="protein sequence ID" value="KYO39366.1"/>
    <property type="molecule type" value="Genomic_DNA"/>
</dbReference>
<dbReference type="PANTHER" id="PTHR10131:SF96">
    <property type="entry name" value="TNF RECEPTOR-ASSOCIATED FACTOR 1"/>
    <property type="match status" value="1"/>
</dbReference>
<gene>
    <name evidence="7" type="ORF">Y1Q_0008573</name>
</gene>
<dbReference type="OrthoDB" id="6499288at2759"/>
<feature type="compositionally biased region" description="Low complexity" evidence="5">
    <location>
        <begin position="1"/>
        <end position="31"/>
    </location>
</feature>
<dbReference type="AlphaFoldDB" id="A0A151NR93"/>
<organism evidence="7 8">
    <name type="scientific">Alligator mississippiensis</name>
    <name type="common">American alligator</name>
    <dbReference type="NCBI Taxonomy" id="8496"/>
    <lineage>
        <taxon>Eukaryota</taxon>
        <taxon>Metazoa</taxon>
        <taxon>Chordata</taxon>
        <taxon>Craniata</taxon>
        <taxon>Vertebrata</taxon>
        <taxon>Euteleostomi</taxon>
        <taxon>Archelosauria</taxon>
        <taxon>Archosauria</taxon>
        <taxon>Crocodylia</taxon>
        <taxon>Alligatoridae</taxon>
        <taxon>Alligatorinae</taxon>
        <taxon>Alligator</taxon>
    </lineage>
</organism>
<comment type="caution">
    <text evidence="7">The sequence shown here is derived from an EMBL/GenBank/DDBJ whole genome shotgun (WGS) entry which is preliminary data.</text>
</comment>